<name>A0A6A6X8T6_9PLEO</name>
<feature type="transmembrane region" description="Helical" evidence="2">
    <location>
        <begin position="30"/>
        <end position="50"/>
    </location>
</feature>
<dbReference type="Proteomes" id="UP000799757">
    <property type="component" value="Unassembled WGS sequence"/>
</dbReference>
<keyword evidence="2" id="KW-0812">Transmembrane</keyword>
<dbReference type="EMBL" id="MU001960">
    <property type="protein sequence ID" value="KAF2792671.1"/>
    <property type="molecule type" value="Genomic_DNA"/>
</dbReference>
<keyword evidence="4" id="KW-1185">Reference proteome</keyword>
<evidence type="ECO:0000256" key="2">
    <source>
        <dbReference type="SAM" id="Phobius"/>
    </source>
</evidence>
<evidence type="ECO:0000256" key="1">
    <source>
        <dbReference type="SAM" id="MobiDB-lite"/>
    </source>
</evidence>
<feature type="transmembrane region" description="Helical" evidence="2">
    <location>
        <begin position="226"/>
        <end position="254"/>
    </location>
</feature>
<organism evidence="3 4">
    <name type="scientific">Melanomma pulvis-pyrius CBS 109.77</name>
    <dbReference type="NCBI Taxonomy" id="1314802"/>
    <lineage>
        <taxon>Eukaryota</taxon>
        <taxon>Fungi</taxon>
        <taxon>Dikarya</taxon>
        <taxon>Ascomycota</taxon>
        <taxon>Pezizomycotina</taxon>
        <taxon>Dothideomycetes</taxon>
        <taxon>Pleosporomycetidae</taxon>
        <taxon>Pleosporales</taxon>
        <taxon>Melanommataceae</taxon>
        <taxon>Melanomma</taxon>
    </lineage>
</organism>
<feature type="region of interest" description="Disordered" evidence="1">
    <location>
        <begin position="1"/>
        <end position="23"/>
    </location>
</feature>
<dbReference type="OrthoDB" id="3363151at2759"/>
<evidence type="ECO:0000313" key="4">
    <source>
        <dbReference type="Proteomes" id="UP000799757"/>
    </source>
</evidence>
<feature type="transmembrane region" description="Helical" evidence="2">
    <location>
        <begin position="82"/>
        <end position="101"/>
    </location>
</feature>
<feature type="transmembrane region" description="Helical" evidence="2">
    <location>
        <begin position="275"/>
        <end position="296"/>
    </location>
</feature>
<feature type="transmembrane region" description="Helical" evidence="2">
    <location>
        <begin position="397"/>
        <end position="420"/>
    </location>
</feature>
<keyword evidence="2" id="KW-1133">Transmembrane helix</keyword>
<reference evidence="3" key="1">
    <citation type="journal article" date="2020" name="Stud. Mycol.">
        <title>101 Dothideomycetes genomes: a test case for predicting lifestyles and emergence of pathogens.</title>
        <authorList>
            <person name="Haridas S."/>
            <person name="Albert R."/>
            <person name="Binder M."/>
            <person name="Bloem J."/>
            <person name="Labutti K."/>
            <person name="Salamov A."/>
            <person name="Andreopoulos B."/>
            <person name="Baker S."/>
            <person name="Barry K."/>
            <person name="Bills G."/>
            <person name="Bluhm B."/>
            <person name="Cannon C."/>
            <person name="Castanera R."/>
            <person name="Culley D."/>
            <person name="Daum C."/>
            <person name="Ezra D."/>
            <person name="Gonzalez J."/>
            <person name="Henrissat B."/>
            <person name="Kuo A."/>
            <person name="Liang C."/>
            <person name="Lipzen A."/>
            <person name="Lutzoni F."/>
            <person name="Magnuson J."/>
            <person name="Mondo S."/>
            <person name="Nolan M."/>
            <person name="Ohm R."/>
            <person name="Pangilinan J."/>
            <person name="Park H.-J."/>
            <person name="Ramirez L."/>
            <person name="Alfaro M."/>
            <person name="Sun H."/>
            <person name="Tritt A."/>
            <person name="Yoshinaga Y."/>
            <person name="Zwiers L.-H."/>
            <person name="Turgeon B."/>
            <person name="Goodwin S."/>
            <person name="Spatafora J."/>
            <person name="Crous P."/>
            <person name="Grigoriev I."/>
        </authorList>
    </citation>
    <scope>NUCLEOTIDE SEQUENCE</scope>
    <source>
        <strain evidence="3">CBS 109.77</strain>
    </source>
</reference>
<dbReference type="AlphaFoldDB" id="A0A6A6X8T6"/>
<sequence length="437" mass="49671">MKFQLSHTRFPNFPSSSSDSSRLPSQDYLIGLRGVFVIQSFLFVFFQTFLPAAVADSKNTSGPLYQIILRKVLSVLFWNESLIYSFIILLSARTVCIPFLANANRSVCASSIFRRGIRLWIPTFIIFSLSAAAFSTTSTQYITDFLNTTGNISTSSPIRMRNFLVYFNSLFDLFWLVNAYGSQAANKAFPSGTLWIVSVLFQQSYTIYMTMVIVPYTRPSWRVKALFIFIATAWWVQSWAWYSVTGLLLADVVLNMNFQFKSRSGFSIGKIGVPMWPFYSALILIGVLLQYLFIAWRPEYRDDELKGHTGLYNSGSLNEGLDLDQPQARDDNYLIVIGVLLFVETYDGVQKVLRNRVLVEMGKRSFSTFLVQPLLVYTAGIKLYLYMHASGSNHEVATFICFIVCLPLVALLSEVCYRAVDVPSVAIARETWAWVRK</sequence>
<feature type="transmembrane region" description="Helical" evidence="2">
    <location>
        <begin position="121"/>
        <end position="143"/>
    </location>
</feature>
<evidence type="ECO:0008006" key="5">
    <source>
        <dbReference type="Google" id="ProtNLM"/>
    </source>
</evidence>
<protein>
    <recommendedName>
        <fullName evidence="5">Acyltransferase 3 domain-containing protein</fullName>
    </recommendedName>
</protein>
<gene>
    <name evidence="3" type="ORF">K505DRAFT_246222</name>
</gene>
<evidence type="ECO:0000313" key="3">
    <source>
        <dbReference type="EMBL" id="KAF2792671.1"/>
    </source>
</evidence>
<proteinExistence type="predicted"/>
<feature type="transmembrane region" description="Helical" evidence="2">
    <location>
        <begin position="193"/>
        <end position="214"/>
    </location>
</feature>
<accession>A0A6A6X8T6</accession>
<feature type="transmembrane region" description="Helical" evidence="2">
    <location>
        <begin position="365"/>
        <end position="385"/>
    </location>
</feature>
<keyword evidence="2" id="KW-0472">Membrane</keyword>